<proteinExistence type="predicted"/>
<dbReference type="RefSeq" id="WP_004755692.1">
    <property type="nucleotide sequence ID" value="NZ_AHMY02000011.1"/>
</dbReference>
<evidence type="ECO:0000313" key="4">
    <source>
        <dbReference type="Proteomes" id="UP000006253"/>
    </source>
</evidence>
<evidence type="ECO:0000256" key="2">
    <source>
        <dbReference type="SAM" id="SignalP"/>
    </source>
</evidence>
<dbReference type="GeneID" id="34313101"/>
<dbReference type="PANTHER" id="PTHR23084">
    <property type="entry name" value="PHOSPHATIDYLINOSITOL-4-PHOSPHATE 5-KINASE RELATED"/>
    <property type="match status" value="1"/>
</dbReference>
<keyword evidence="2" id="KW-0732">Signal</keyword>
<dbReference type="InterPro" id="IPR003409">
    <property type="entry name" value="MORN"/>
</dbReference>
<keyword evidence="1" id="KW-0677">Repeat</keyword>
<dbReference type="SUPFAM" id="SSF82185">
    <property type="entry name" value="Histone H3 K4-specific methyltransferase SET7/9 N-terminal domain"/>
    <property type="match status" value="2"/>
</dbReference>
<dbReference type="Pfam" id="PF02493">
    <property type="entry name" value="MORN"/>
    <property type="match status" value="3"/>
</dbReference>
<reference evidence="3 4" key="1">
    <citation type="submission" date="2012-10" db="EMBL/GenBank/DDBJ databases">
        <authorList>
            <person name="Harkins D.M."/>
            <person name="Durkin A.S."/>
            <person name="Brinkac L.M."/>
            <person name="Selengut J.D."/>
            <person name="Sanka R."/>
            <person name="DePew J."/>
            <person name="Purushe J."/>
            <person name="Peacock S.J."/>
            <person name="Thaipadungpanit J."/>
            <person name="Wuthiekanun V.W."/>
            <person name="Day N.P."/>
            <person name="Vinetz J.M."/>
            <person name="Sutton G.G."/>
            <person name="Nelson W.C."/>
            <person name="Fouts D.E."/>
        </authorList>
    </citation>
    <scope>NUCLEOTIDE SEQUENCE [LARGE SCALE GENOMIC DNA]</scope>
    <source>
        <strain evidence="3 4">H1</strain>
    </source>
</reference>
<name>A0A0E2B7A7_9LEPT</name>
<sequence length="180" mass="19852">MFRLKIFILLCTYSFSIFAQSKEKCLFGDCKDGRGIFIDIHGNKLGGIFVNGKLEGVGEIEFKNNGKFSGVYKDPSYHGKSKFIDSDGKVVYGTEFTGGSCGDYGCETWHKFIPDSNVKCTFQGTFIDGKKTGNGRYTCNNGESFEGTYSNDLANGPGKLTYSDGTVWDGEFKNGHPVRK</sequence>
<dbReference type="EMBL" id="AHMY02000011">
    <property type="protein sequence ID" value="EKO17223.1"/>
    <property type="molecule type" value="Genomic_DNA"/>
</dbReference>
<dbReference type="Gene3D" id="2.20.110.10">
    <property type="entry name" value="Histone H3 K4-specific methyltransferase SET7/9 N-terminal domain"/>
    <property type="match status" value="2"/>
</dbReference>
<accession>A0A0E2B7A7</accession>
<dbReference type="Proteomes" id="UP000006253">
    <property type="component" value="Unassembled WGS sequence"/>
</dbReference>
<feature type="signal peptide" evidence="2">
    <location>
        <begin position="1"/>
        <end position="19"/>
    </location>
</feature>
<dbReference type="AlphaFoldDB" id="A0A0E2B7A7"/>
<evidence type="ECO:0000256" key="1">
    <source>
        <dbReference type="ARBA" id="ARBA00022737"/>
    </source>
</evidence>
<evidence type="ECO:0000313" key="3">
    <source>
        <dbReference type="EMBL" id="EKO17223.1"/>
    </source>
</evidence>
<dbReference type="PANTHER" id="PTHR23084:SF179">
    <property type="entry name" value="OS10G0565000 PROTEIN"/>
    <property type="match status" value="1"/>
</dbReference>
<protein>
    <submittedName>
        <fullName evidence="3">MORN repeat protein</fullName>
    </submittedName>
</protein>
<organism evidence="3 4">
    <name type="scientific">Leptospira kirschneri str. H1</name>
    <dbReference type="NCBI Taxonomy" id="1049966"/>
    <lineage>
        <taxon>Bacteria</taxon>
        <taxon>Pseudomonadati</taxon>
        <taxon>Spirochaetota</taxon>
        <taxon>Spirochaetia</taxon>
        <taxon>Leptospirales</taxon>
        <taxon>Leptospiraceae</taxon>
        <taxon>Leptospira</taxon>
    </lineage>
</organism>
<comment type="caution">
    <text evidence="3">The sequence shown here is derived from an EMBL/GenBank/DDBJ whole genome shotgun (WGS) entry which is preliminary data.</text>
</comment>
<feature type="chain" id="PRO_5002392593" evidence="2">
    <location>
        <begin position="20"/>
        <end position="180"/>
    </location>
</feature>
<gene>
    <name evidence="3" type="ORF">LEP1GSC081_2263</name>
</gene>